<evidence type="ECO:0000313" key="7">
    <source>
        <dbReference type="Proteomes" id="UP000000269"/>
    </source>
</evidence>
<keyword evidence="7" id="KW-1185">Reference proteome</keyword>
<keyword evidence="2" id="KW-0285">Flavoprotein</keyword>
<dbReference type="InterPro" id="IPR023753">
    <property type="entry name" value="FAD/NAD-binding_dom"/>
</dbReference>
<dbReference type="GO" id="GO:0016491">
    <property type="term" value="F:oxidoreductase activity"/>
    <property type="evidence" value="ECO:0007669"/>
    <property type="project" value="InterPro"/>
</dbReference>
<evidence type="ECO:0000256" key="2">
    <source>
        <dbReference type="ARBA" id="ARBA00022630"/>
    </source>
</evidence>
<dbReference type="InterPro" id="IPR036188">
    <property type="entry name" value="FAD/NAD-bd_sf"/>
</dbReference>
<dbReference type="KEGG" id="aoe:Clos_2493"/>
<dbReference type="Pfam" id="PF07992">
    <property type="entry name" value="Pyr_redox_2"/>
    <property type="match status" value="1"/>
</dbReference>
<keyword evidence="3" id="KW-0274">FAD</keyword>
<name>A8MJP3_ALKOO</name>
<evidence type="ECO:0000259" key="4">
    <source>
        <dbReference type="Pfam" id="PF07992"/>
    </source>
</evidence>
<evidence type="ECO:0000313" key="6">
    <source>
        <dbReference type="EMBL" id="ABW20025.1"/>
    </source>
</evidence>
<dbReference type="PRINTS" id="PR00368">
    <property type="entry name" value="FADPNR"/>
</dbReference>
<dbReference type="Gene3D" id="3.50.50.60">
    <property type="entry name" value="FAD/NAD(P)-binding domain"/>
    <property type="match status" value="2"/>
</dbReference>
<dbReference type="EMBL" id="CP000853">
    <property type="protein sequence ID" value="ABW20025.1"/>
    <property type="molecule type" value="Genomic_DNA"/>
</dbReference>
<dbReference type="Pfam" id="PF18267">
    <property type="entry name" value="Rubredoxin_C"/>
    <property type="match status" value="1"/>
</dbReference>
<gene>
    <name evidence="6" type="ordered locus">Clos_2493</name>
</gene>
<dbReference type="PRINTS" id="PR00411">
    <property type="entry name" value="PNDRDTASEI"/>
</dbReference>
<organism evidence="6 7">
    <name type="scientific">Alkaliphilus oremlandii (strain OhILAs)</name>
    <name type="common">Clostridium oremlandii (strain OhILAs)</name>
    <dbReference type="NCBI Taxonomy" id="350688"/>
    <lineage>
        <taxon>Bacteria</taxon>
        <taxon>Bacillati</taxon>
        <taxon>Bacillota</taxon>
        <taxon>Clostridia</taxon>
        <taxon>Peptostreptococcales</taxon>
        <taxon>Natronincolaceae</taxon>
        <taxon>Alkaliphilus</taxon>
    </lineage>
</organism>
<dbReference type="PANTHER" id="PTHR43429">
    <property type="entry name" value="PYRIDINE NUCLEOTIDE-DISULFIDE OXIDOREDUCTASE DOMAIN-CONTAINING"/>
    <property type="match status" value="1"/>
</dbReference>
<comment type="cofactor">
    <cofactor evidence="1">
        <name>FAD</name>
        <dbReference type="ChEBI" id="CHEBI:57692"/>
    </cofactor>
</comment>
<sequence>MLEYILNPRKQFNRLLWYLALKLEEERKDIVGQVDYIIVGNGIAGLSAAETIRKKDGNGKILMISAEEYLTYYRVKLSHFISKDFTEKDFFVHDENWYKERNIDLILGKSVSKINTDLNELELSDGSKISYHKLLLANGSRPFVPLIKGNDKEGVFALRTIEDLNNLRKYFENVKSITVLGGGLLGLEAAWAIKKLNKEVNVVEFFPQLLPRQLDEGLSKRFGTTLEANGINLYLGTGTEEIAGGERVEAIKLQDGRTFNTDAVLISAGVRPILDLVKDTNIEFDKGIKVDASMRTNIENIYAAGDVAELNGMVVGLWGISADEGNVAGENMTGGNATYTIPELNTMLMLDKLSVFSIGNVKDFHSVIEDKDESKDAHYKLFLTDGKVSGAIVMNDMAKVPKVKKLVNNNVDLSRELAEGKGFSEII</sequence>
<dbReference type="SUPFAM" id="SSF51905">
    <property type="entry name" value="FAD/NAD(P)-binding domain"/>
    <property type="match status" value="2"/>
</dbReference>
<proteinExistence type="predicted"/>
<dbReference type="InterPro" id="IPR016156">
    <property type="entry name" value="FAD/NAD-linked_Rdtase_dimer_sf"/>
</dbReference>
<accession>A8MJP3</accession>
<evidence type="ECO:0000256" key="3">
    <source>
        <dbReference type="ARBA" id="ARBA00022827"/>
    </source>
</evidence>
<dbReference type="RefSeq" id="WP_012160332.1">
    <property type="nucleotide sequence ID" value="NC_009922.1"/>
</dbReference>
<feature type="domain" description="NADH-rubredoxin oxidoreductase C-terminal" evidence="5">
    <location>
        <begin position="346"/>
        <end position="410"/>
    </location>
</feature>
<dbReference type="eggNOG" id="COG1251">
    <property type="taxonomic scope" value="Bacteria"/>
</dbReference>
<reference evidence="7" key="1">
    <citation type="submission" date="2007-10" db="EMBL/GenBank/DDBJ databases">
        <title>Complete genome of Alkaliphilus oremlandii OhILAs.</title>
        <authorList>
            <person name="Copeland A."/>
            <person name="Lucas S."/>
            <person name="Lapidus A."/>
            <person name="Barry K."/>
            <person name="Detter J.C."/>
            <person name="Glavina del Rio T."/>
            <person name="Hammon N."/>
            <person name="Israni S."/>
            <person name="Dalin E."/>
            <person name="Tice H."/>
            <person name="Pitluck S."/>
            <person name="Chain P."/>
            <person name="Malfatti S."/>
            <person name="Shin M."/>
            <person name="Vergez L."/>
            <person name="Schmutz J."/>
            <person name="Larimer F."/>
            <person name="Land M."/>
            <person name="Hauser L."/>
            <person name="Kyrpides N."/>
            <person name="Mikhailova N."/>
            <person name="Stolz J.F."/>
            <person name="Dawson A."/>
            <person name="Fisher E."/>
            <person name="Crable B."/>
            <person name="Perera E."/>
            <person name="Lisak J."/>
            <person name="Ranganathan M."/>
            <person name="Basu P."/>
            <person name="Richardson P."/>
        </authorList>
    </citation>
    <scope>NUCLEOTIDE SEQUENCE [LARGE SCALE GENOMIC DNA]</scope>
    <source>
        <strain evidence="7">OhILAs</strain>
    </source>
</reference>
<protein>
    <submittedName>
        <fullName evidence="6">FAD-dependent pyridine nucleotide-disulphide oxidoreductase</fullName>
    </submittedName>
</protein>
<evidence type="ECO:0000256" key="1">
    <source>
        <dbReference type="ARBA" id="ARBA00001974"/>
    </source>
</evidence>
<dbReference type="PANTHER" id="PTHR43429:SF3">
    <property type="entry name" value="NITRITE REDUCTASE [NAD(P)H]"/>
    <property type="match status" value="1"/>
</dbReference>
<evidence type="ECO:0000259" key="5">
    <source>
        <dbReference type="Pfam" id="PF18267"/>
    </source>
</evidence>
<dbReference type="HOGENOM" id="CLU_003291_4_4_9"/>
<dbReference type="STRING" id="350688.Clos_2493"/>
<dbReference type="InterPro" id="IPR041575">
    <property type="entry name" value="Rubredoxin_C"/>
</dbReference>
<feature type="domain" description="FAD/NAD(P)-binding" evidence="4">
    <location>
        <begin position="35"/>
        <end position="312"/>
    </location>
</feature>
<dbReference type="Proteomes" id="UP000000269">
    <property type="component" value="Chromosome"/>
</dbReference>
<dbReference type="InterPro" id="IPR050260">
    <property type="entry name" value="FAD-bd_OxRdtase"/>
</dbReference>
<dbReference type="AlphaFoldDB" id="A8MJP3"/>
<dbReference type="Gene3D" id="3.30.390.30">
    <property type="match status" value="1"/>
</dbReference>